<keyword evidence="2" id="KW-1133">Transmembrane helix</keyword>
<dbReference type="InterPro" id="IPR040463">
    <property type="entry name" value="BAP29/BAP31_N"/>
</dbReference>
<feature type="domain" description="BAP29/BAP31 transmembrane" evidence="3">
    <location>
        <begin position="4"/>
        <end position="134"/>
    </location>
</feature>
<keyword evidence="2" id="KW-0472">Membrane</keyword>
<accession>A0A7S0WTB4</accession>
<dbReference type="AlphaFoldDB" id="A0A7S0WTB4"/>
<dbReference type="EMBL" id="HBFB01019435">
    <property type="protein sequence ID" value="CAD8682862.1"/>
    <property type="molecule type" value="Transcribed_RNA"/>
</dbReference>
<sequence length="187" mass="20342">MSAWKLVVNFAIPPALVLTVLLILPTPLVVKKALLVFTRKVLFLNVIGDYKLVHMMMALTGSALAASSVHTYRLGQEALSTTLTPNQRVGILARKWREERNFWIAVLSFLLWSFLWRFYKLMIDHLELKAKVKTLEAQIKQQQQAAGAAGTTAGTAGAGVAAPAPKQPSAPPAAPEVDAATGKRKVT</sequence>
<organism evidence="4">
    <name type="scientific">Chlamydomonas leiostraca</name>
    <dbReference type="NCBI Taxonomy" id="1034604"/>
    <lineage>
        <taxon>Eukaryota</taxon>
        <taxon>Viridiplantae</taxon>
        <taxon>Chlorophyta</taxon>
        <taxon>core chlorophytes</taxon>
        <taxon>Chlorophyceae</taxon>
        <taxon>CS clade</taxon>
        <taxon>Chlamydomonadales</taxon>
        <taxon>Chlamydomonadaceae</taxon>
        <taxon>Chlamydomonas</taxon>
    </lineage>
</organism>
<keyword evidence="2" id="KW-0812">Transmembrane</keyword>
<dbReference type="Pfam" id="PF05529">
    <property type="entry name" value="Bap31"/>
    <property type="match status" value="1"/>
</dbReference>
<evidence type="ECO:0000313" key="4">
    <source>
        <dbReference type="EMBL" id="CAD8682862.1"/>
    </source>
</evidence>
<evidence type="ECO:0000259" key="3">
    <source>
        <dbReference type="Pfam" id="PF05529"/>
    </source>
</evidence>
<feature type="region of interest" description="Disordered" evidence="1">
    <location>
        <begin position="146"/>
        <end position="187"/>
    </location>
</feature>
<name>A0A7S0WTB4_9CHLO</name>
<proteinExistence type="predicted"/>
<evidence type="ECO:0000256" key="1">
    <source>
        <dbReference type="SAM" id="MobiDB-lite"/>
    </source>
</evidence>
<gene>
    <name evidence="4" type="ORF">CLEI1391_LOCUS10898</name>
</gene>
<feature type="compositionally biased region" description="Low complexity" evidence="1">
    <location>
        <begin position="146"/>
        <end position="164"/>
    </location>
</feature>
<feature type="transmembrane region" description="Helical" evidence="2">
    <location>
        <begin position="6"/>
        <end position="30"/>
    </location>
</feature>
<feature type="transmembrane region" description="Helical" evidence="2">
    <location>
        <begin position="102"/>
        <end position="119"/>
    </location>
</feature>
<feature type="transmembrane region" description="Helical" evidence="2">
    <location>
        <begin position="42"/>
        <end position="66"/>
    </location>
</feature>
<reference evidence="4" key="1">
    <citation type="submission" date="2021-01" db="EMBL/GenBank/DDBJ databases">
        <authorList>
            <person name="Corre E."/>
            <person name="Pelletier E."/>
            <person name="Niang G."/>
            <person name="Scheremetjew M."/>
            <person name="Finn R."/>
            <person name="Kale V."/>
            <person name="Holt S."/>
            <person name="Cochrane G."/>
            <person name="Meng A."/>
            <person name="Brown T."/>
            <person name="Cohen L."/>
        </authorList>
    </citation>
    <scope>NUCLEOTIDE SEQUENCE</scope>
    <source>
        <strain evidence="4">SAG 11-49</strain>
    </source>
</reference>
<protein>
    <recommendedName>
        <fullName evidence="3">BAP29/BAP31 transmembrane domain-containing protein</fullName>
    </recommendedName>
</protein>
<evidence type="ECO:0000256" key="2">
    <source>
        <dbReference type="SAM" id="Phobius"/>
    </source>
</evidence>
<feature type="compositionally biased region" description="Pro residues" evidence="1">
    <location>
        <begin position="165"/>
        <end position="174"/>
    </location>
</feature>